<dbReference type="InterPro" id="IPR001173">
    <property type="entry name" value="Glyco_trans_2-like"/>
</dbReference>
<dbReference type="EMBL" id="JBHTAP010000001">
    <property type="protein sequence ID" value="MFC7235706.1"/>
    <property type="molecule type" value="Genomic_DNA"/>
</dbReference>
<organism evidence="5 6">
    <name type="scientific">Halosegnis marinus</name>
    <dbReference type="NCBI Taxonomy" id="3034023"/>
    <lineage>
        <taxon>Archaea</taxon>
        <taxon>Methanobacteriati</taxon>
        <taxon>Methanobacteriota</taxon>
        <taxon>Stenosarchaea group</taxon>
        <taxon>Halobacteria</taxon>
        <taxon>Halobacteriales</taxon>
        <taxon>Natronomonadaceae</taxon>
        <taxon>Halosegnis</taxon>
    </lineage>
</organism>
<comment type="caution">
    <text evidence="5">The sequence shown here is derived from an EMBL/GenBank/DDBJ whole genome shotgun (WGS) entry which is preliminary data.</text>
</comment>
<feature type="domain" description="Glycosyltransferase 2-like" evidence="4">
    <location>
        <begin position="4"/>
        <end position="110"/>
    </location>
</feature>
<evidence type="ECO:0000256" key="1">
    <source>
        <dbReference type="ARBA" id="ARBA00006739"/>
    </source>
</evidence>
<keyword evidence="3 5" id="KW-0808">Transferase</keyword>
<dbReference type="EC" id="2.4.-.-" evidence="5"/>
<keyword evidence="2 5" id="KW-0328">Glycosyltransferase</keyword>
<dbReference type="Proteomes" id="UP001596398">
    <property type="component" value="Unassembled WGS sequence"/>
</dbReference>
<evidence type="ECO:0000256" key="2">
    <source>
        <dbReference type="ARBA" id="ARBA00022676"/>
    </source>
</evidence>
<keyword evidence="6" id="KW-1185">Reference proteome</keyword>
<protein>
    <submittedName>
        <fullName evidence="5">Glycosyltransferase family 2 protein</fullName>
        <ecNumber evidence="5">2.4.-.-</ecNumber>
    </submittedName>
</protein>
<dbReference type="InterPro" id="IPR029044">
    <property type="entry name" value="Nucleotide-diphossugar_trans"/>
</dbReference>
<dbReference type="RefSeq" id="WP_276233845.1">
    <property type="nucleotide sequence ID" value="NZ_CP119802.1"/>
</dbReference>
<evidence type="ECO:0000313" key="5">
    <source>
        <dbReference type="EMBL" id="MFC7235706.1"/>
    </source>
</evidence>
<dbReference type="PANTHER" id="PTHR43179:SF12">
    <property type="entry name" value="GALACTOFURANOSYLTRANSFERASE GLFT2"/>
    <property type="match status" value="1"/>
</dbReference>
<proteinExistence type="inferred from homology"/>
<accession>A0ABD5ZQW6</accession>
<dbReference type="GO" id="GO:0016757">
    <property type="term" value="F:glycosyltransferase activity"/>
    <property type="evidence" value="ECO:0007669"/>
    <property type="project" value="UniProtKB-KW"/>
</dbReference>
<evidence type="ECO:0000313" key="6">
    <source>
        <dbReference type="Proteomes" id="UP001596398"/>
    </source>
</evidence>
<dbReference type="Gene3D" id="3.90.550.10">
    <property type="entry name" value="Spore Coat Polysaccharide Biosynthesis Protein SpsA, Chain A"/>
    <property type="match status" value="1"/>
</dbReference>
<dbReference type="SUPFAM" id="SSF53448">
    <property type="entry name" value="Nucleotide-diphospho-sugar transferases"/>
    <property type="match status" value="1"/>
</dbReference>
<evidence type="ECO:0000256" key="3">
    <source>
        <dbReference type="ARBA" id="ARBA00022679"/>
    </source>
</evidence>
<sequence>MDVSVVVPTLNSRERLAACLDALAAVGPTETIVVNGPSADGTSGMCRDRDDVDVLVELDDRNVNVARNAGVSRARGDAVAFVSPEHGVESGWLDALRAGLADASAVTGPVRRTLDVGWTAEGPETRTISGRNVHYVNGGNAAFTADALAAIDGFDEYLAVGGARDAAHRLAALDRTVSWLPDMAVSRADDAVARPSVMTDGGDGPDWGWRYRSLAYRLTKNYGARPTVLYRVGRHAVGDAVEAARDVVSGDGQPSRWVGNGRDVLLGSVGGGYRGLRARWRDRSPRRNPAGLSARTDRAVAVYDRRE</sequence>
<dbReference type="Pfam" id="PF00535">
    <property type="entry name" value="Glycos_transf_2"/>
    <property type="match status" value="1"/>
</dbReference>
<gene>
    <name evidence="5" type="ORF">ACFQJ4_10305</name>
</gene>
<reference evidence="5 6" key="1">
    <citation type="journal article" date="2019" name="Int. J. Syst. Evol. Microbiol.">
        <title>The Global Catalogue of Microorganisms (GCM) 10K type strain sequencing project: providing services to taxonomists for standard genome sequencing and annotation.</title>
        <authorList>
            <consortium name="The Broad Institute Genomics Platform"/>
            <consortium name="The Broad Institute Genome Sequencing Center for Infectious Disease"/>
            <person name="Wu L."/>
            <person name="Ma J."/>
        </authorList>
    </citation>
    <scope>NUCLEOTIDE SEQUENCE [LARGE SCALE GENOMIC DNA]</scope>
    <source>
        <strain evidence="5 6">DT85</strain>
    </source>
</reference>
<dbReference type="CDD" id="cd00761">
    <property type="entry name" value="Glyco_tranf_GTA_type"/>
    <property type="match status" value="1"/>
</dbReference>
<evidence type="ECO:0000259" key="4">
    <source>
        <dbReference type="Pfam" id="PF00535"/>
    </source>
</evidence>
<comment type="similarity">
    <text evidence="1">Belongs to the glycosyltransferase 2 family.</text>
</comment>
<dbReference type="GeneID" id="79267403"/>
<name>A0ABD5ZQW6_9EURY</name>
<dbReference type="PANTHER" id="PTHR43179">
    <property type="entry name" value="RHAMNOSYLTRANSFERASE WBBL"/>
    <property type="match status" value="1"/>
</dbReference>
<dbReference type="AlphaFoldDB" id="A0ABD5ZQW6"/>